<gene>
    <name evidence="1" type="ORF">RR46_13030</name>
</gene>
<name>A0A194PRV2_PAPXU</name>
<organism evidence="1 2">
    <name type="scientific">Papilio xuthus</name>
    <name type="common">Asian swallowtail butterfly</name>
    <dbReference type="NCBI Taxonomy" id="66420"/>
    <lineage>
        <taxon>Eukaryota</taxon>
        <taxon>Metazoa</taxon>
        <taxon>Ecdysozoa</taxon>
        <taxon>Arthropoda</taxon>
        <taxon>Hexapoda</taxon>
        <taxon>Insecta</taxon>
        <taxon>Pterygota</taxon>
        <taxon>Neoptera</taxon>
        <taxon>Endopterygota</taxon>
        <taxon>Lepidoptera</taxon>
        <taxon>Glossata</taxon>
        <taxon>Ditrysia</taxon>
        <taxon>Papilionoidea</taxon>
        <taxon>Papilionidae</taxon>
        <taxon>Papilioninae</taxon>
        <taxon>Papilio</taxon>
    </lineage>
</organism>
<dbReference type="AlphaFoldDB" id="A0A194PRV2"/>
<protein>
    <submittedName>
        <fullName evidence="1">Uncharacterized protein</fullName>
    </submittedName>
</protein>
<sequence>MRVNSKLVGARTRCLSECYAAAPRRRAGEGHDCLNGCVTSPAAGGATACSARRGGCGRATTSECESEYETRGQSSDTGVARHDGITTGRCAANVRLNSGLNLRPARPSRAALTLLLAPFALILCESPASSSGISEVIASLNIHTPHIEQ</sequence>
<evidence type="ECO:0000313" key="1">
    <source>
        <dbReference type="EMBL" id="KPI93865.1"/>
    </source>
</evidence>
<accession>A0A194PRV2</accession>
<keyword evidence="2" id="KW-1185">Reference proteome</keyword>
<reference evidence="1 2" key="1">
    <citation type="journal article" date="2015" name="Nat. Commun.">
        <title>Outbred genome sequencing and CRISPR/Cas9 gene editing in butterflies.</title>
        <authorList>
            <person name="Li X."/>
            <person name="Fan D."/>
            <person name="Zhang W."/>
            <person name="Liu G."/>
            <person name="Zhang L."/>
            <person name="Zhao L."/>
            <person name="Fang X."/>
            <person name="Chen L."/>
            <person name="Dong Y."/>
            <person name="Chen Y."/>
            <person name="Ding Y."/>
            <person name="Zhao R."/>
            <person name="Feng M."/>
            <person name="Zhu Y."/>
            <person name="Feng Y."/>
            <person name="Jiang X."/>
            <person name="Zhu D."/>
            <person name="Xiang H."/>
            <person name="Feng X."/>
            <person name="Li S."/>
            <person name="Wang J."/>
            <person name="Zhang G."/>
            <person name="Kronforst M.R."/>
            <person name="Wang W."/>
        </authorList>
    </citation>
    <scope>NUCLEOTIDE SEQUENCE [LARGE SCALE GENOMIC DNA]</scope>
    <source>
        <strain evidence="1">Ya'a_city_454_Px</strain>
        <tissue evidence="1">Whole body</tissue>
    </source>
</reference>
<evidence type="ECO:0000313" key="2">
    <source>
        <dbReference type="Proteomes" id="UP000053268"/>
    </source>
</evidence>
<dbReference type="Proteomes" id="UP000053268">
    <property type="component" value="Unassembled WGS sequence"/>
</dbReference>
<proteinExistence type="predicted"/>
<dbReference type="EMBL" id="KQ459601">
    <property type="protein sequence ID" value="KPI93865.1"/>
    <property type="molecule type" value="Genomic_DNA"/>
</dbReference>